<dbReference type="EC" id="4.2.2.10" evidence="6"/>
<evidence type="ECO:0000256" key="3">
    <source>
        <dbReference type="ARBA" id="ARBA00023239"/>
    </source>
</evidence>
<dbReference type="InterPro" id="IPR035992">
    <property type="entry name" value="Ricin_B-like_lectins"/>
</dbReference>
<keyword evidence="12" id="KW-1185">Reference proteome</keyword>
<dbReference type="EMBL" id="FRFG01000021">
    <property type="protein sequence ID" value="SHO56120.1"/>
    <property type="molecule type" value="Genomic_DNA"/>
</dbReference>
<evidence type="ECO:0000313" key="12">
    <source>
        <dbReference type="Proteomes" id="UP000184600"/>
    </source>
</evidence>
<dbReference type="Pfam" id="PF14200">
    <property type="entry name" value="RicinB_lectin_2"/>
    <property type="match status" value="1"/>
</dbReference>
<organism evidence="11 12">
    <name type="scientific">Vibrio quintilis</name>
    <dbReference type="NCBI Taxonomy" id="1117707"/>
    <lineage>
        <taxon>Bacteria</taxon>
        <taxon>Pseudomonadati</taxon>
        <taxon>Pseudomonadota</taxon>
        <taxon>Gammaproteobacteria</taxon>
        <taxon>Vibrionales</taxon>
        <taxon>Vibrionaceae</taxon>
        <taxon>Vibrio</taxon>
    </lineage>
</organism>
<sequence length="565" mass="60125">MMALKLLSSGRTPVSFTATVLGLCVASAVYAGDVPGNTVSEIIGVNADLCLGIKGSSTSDGALLQSQKCSGSSFQQWKVVKDSSGYAEIINQGSGQCLDVPGGSSEEGKNLQQWSCSGADNQKWNISDQGNSQYAIISKSSGLAVDVSGASKANGARIIQWKWSGKANQKWTFPSAGATGTSDGVIGFGAGTTGGAGGQVVTVSTPDELKNALCGSSNGNGCTDTTKRIIKVDGLIDFRTTEGKTTAAGCTYSDNNCSYQGKQERILDWSYYCDGRQKYNITYDTAGKNGLLVGSNKTVIGVGAYSGIKGKGLRLTGGVSNIIIRNLSITDINDGIIWAGDAITLDNTKQVWIDHNYFARIGRQMIVSGYGTASKVTISNNYFDGTTDYGHYCNQKHYWVMLLLGDNQSITLASNQFHNTSGRSPKVGKPGDGNNGGVVHMVNNYYDSNFHYGLTTSPYVYTVMEGNYYDSGDHFYPVSDGSVNTLFAPLDSTINTANSACSSVLGRECQPNYDANSPKDFTVKTSVLSQIKQNSNWLNAIRSVKPLDYSKVSSQSFGPKNNISF</sequence>
<keyword evidence="11" id="KW-0326">Glycosidase</keyword>
<dbReference type="Gene3D" id="2.160.20.10">
    <property type="entry name" value="Single-stranded right-handed beta-helix, Pectin lyase-like"/>
    <property type="match status" value="1"/>
</dbReference>
<comment type="function">
    <text evidence="5">Pectinolytic enzymes consist of four classes of enzymes: pectin lyase, polygalacturonase, pectin methylesterase and rhamnogalacturonase. Among pectinolytic enzymes, pectin lyase is the most important in depolymerization of pectin, since it cleaves internal glycosidic bonds of highly methylated pectins.</text>
</comment>
<evidence type="ECO:0000259" key="9">
    <source>
        <dbReference type="SMART" id="SM00458"/>
    </source>
</evidence>
<dbReference type="RefSeq" id="WP_073581779.1">
    <property type="nucleotide sequence ID" value="NZ_AP024897.1"/>
</dbReference>
<name>A0A1M7YTZ0_9VIBR</name>
<evidence type="ECO:0000256" key="5">
    <source>
        <dbReference type="ARBA" id="ARBA00037631"/>
    </source>
</evidence>
<keyword evidence="7" id="KW-0624">Polysaccharide degradation</keyword>
<feature type="domain" description="Pectate lyase" evidence="10">
    <location>
        <begin position="256"/>
        <end position="475"/>
    </location>
</feature>
<dbReference type="InterPro" id="IPR002022">
    <property type="entry name" value="Pec_lyase"/>
</dbReference>
<evidence type="ECO:0000256" key="8">
    <source>
        <dbReference type="SAM" id="SignalP"/>
    </source>
</evidence>
<dbReference type="GO" id="GO:0005576">
    <property type="term" value="C:extracellular region"/>
    <property type="evidence" value="ECO:0007669"/>
    <property type="project" value="UniProtKB-SubCell"/>
</dbReference>
<comment type="similarity">
    <text evidence="7">Belongs to the polysaccharide lyase 1 family.</text>
</comment>
<dbReference type="SUPFAM" id="SSF51126">
    <property type="entry name" value="Pectin lyase-like"/>
    <property type="match status" value="1"/>
</dbReference>
<dbReference type="SMART" id="SM00656">
    <property type="entry name" value="Amb_all"/>
    <property type="match status" value="1"/>
</dbReference>
<dbReference type="Pfam" id="PF00544">
    <property type="entry name" value="Pectate_lyase_4"/>
    <property type="match status" value="1"/>
</dbReference>
<dbReference type="PANTHER" id="PTHR31683:SF67">
    <property type="entry name" value="PECTIN LYASE F-RELATED"/>
    <property type="match status" value="1"/>
</dbReference>
<evidence type="ECO:0000256" key="4">
    <source>
        <dbReference type="ARBA" id="ARBA00036818"/>
    </source>
</evidence>
<protein>
    <recommendedName>
        <fullName evidence="6">pectin lyase</fullName>
        <ecNumber evidence="6">4.2.2.10</ecNumber>
    </recommendedName>
</protein>
<keyword evidence="7" id="KW-0119">Carbohydrate metabolism</keyword>
<comment type="catalytic activity">
    <reaction evidence="4">
        <text>Eliminative cleavage of (1-&gt;4)-alpha-D-galacturonan methyl ester to give oligosaccharides with 4-deoxy-6-O-methyl-alpha-D-galact-4-enuronosyl groups at their non-reducing ends.</text>
        <dbReference type="EC" id="4.2.2.10"/>
    </reaction>
</comment>
<dbReference type="Proteomes" id="UP000184600">
    <property type="component" value="Unassembled WGS sequence"/>
</dbReference>
<evidence type="ECO:0000256" key="6">
    <source>
        <dbReference type="ARBA" id="ARBA00039082"/>
    </source>
</evidence>
<dbReference type="PANTHER" id="PTHR31683">
    <property type="entry name" value="PECTATE LYASE 18-RELATED"/>
    <property type="match status" value="1"/>
</dbReference>
<evidence type="ECO:0000256" key="1">
    <source>
        <dbReference type="ARBA" id="ARBA00023157"/>
    </source>
</evidence>
<dbReference type="SMART" id="SM00458">
    <property type="entry name" value="RICIN"/>
    <property type="match status" value="1"/>
</dbReference>
<dbReference type="GO" id="GO:0000272">
    <property type="term" value="P:polysaccharide catabolic process"/>
    <property type="evidence" value="ECO:0007669"/>
    <property type="project" value="UniProtKB-KW"/>
</dbReference>
<evidence type="ECO:0000313" key="11">
    <source>
        <dbReference type="EMBL" id="SHO56120.1"/>
    </source>
</evidence>
<feature type="chain" id="PRO_5011980415" description="pectin lyase" evidence="8">
    <location>
        <begin position="32"/>
        <end position="565"/>
    </location>
</feature>
<dbReference type="CDD" id="cd00161">
    <property type="entry name" value="beta-trefoil_Ricin-like"/>
    <property type="match status" value="1"/>
</dbReference>
<evidence type="ECO:0000256" key="7">
    <source>
        <dbReference type="RuleBase" id="RU361173"/>
    </source>
</evidence>
<dbReference type="InterPro" id="IPR011050">
    <property type="entry name" value="Pectin_lyase_fold/virulence"/>
</dbReference>
<keyword evidence="2" id="KW-0325">Glycoprotein</keyword>
<evidence type="ECO:0000256" key="2">
    <source>
        <dbReference type="ARBA" id="ARBA00023180"/>
    </source>
</evidence>
<dbReference type="Gene3D" id="2.80.10.50">
    <property type="match status" value="3"/>
</dbReference>
<evidence type="ECO:0000259" key="10">
    <source>
        <dbReference type="SMART" id="SM00656"/>
    </source>
</evidence>
<dbReference type="GO" id="GO:0030570">
    <property type="term" value="F:pectate lyase activity"/>
    <property type="evidence" value="ECO:0007669"/>
    <property type="project" value="InterPro"/>
</dbReference>
<dbReference type="STRING" id="1117707.VQ7734_01883"/>
<keyword evidence="3 7" id="KW-0456">Lyase</keyword>
<dbReference type="PROSITE" id="PS50231">
    <property type="entry name" value="RICIN_B_LECTIN"/>
    <property type="match status" value="1"/>
</dbReference>
<keyword evidence="7" id="KW-0964">Secreted</keyword>
<gene>
    <name evidence="11" type="primary">abfB_1</name>
    <name evidence="11" type="ORF">VQ7734_01883</name>
</gene>
<reference evidence="12" key="1">
    <citation type="submission" date="2016-12" db="EMBL/GenBank/DDBJ databases">
        <authorList>
            <person name="Rodrigo-Torres L."/>
            <person name="Arahal R.D."/>
            <person name="Lucena T."/>
        </authorList>
    </citation>
    <scope>NUCLEOTIDE SEQUENCE [LARGE SCALE GENOMIC DNA]</scope>
</reference>
<accession>A0A1M7YTZ0</accession>
<feature type="domain" description="Ricin B lectin" evidence="9">
    <location>
        <begin position="37"/>
        <end position="174"/>
    </location>
</feature>
<dbReference type="GO" id="GO:0047490">
    <property type="term" value="F:pectin lyase activity"/>
    <property type="evidence" value="ECO:0007669"/>
    <property type="project" value="UniProtKB-EC"/>
</dbReference>
<keyword evidence="11" id="KW-0378">Hydrolase</keyword>
<comment type="subcellular location">
    <subcellularLocation>
        <location evidence="7">Secreted</location>
    </subcellularLocation>
</comment>
<dbReference type="GO" id="GO:0016798">
    <property type="term" value="F:hydrolase activity, acting on glycosyl bonds"/>
    <property type="evidence" value="ECO:0007669"/>
    <property type="project" value="UniProtKB-KW"/>
</dbReference>
<keyword evidence="1" id="KW-1015">Disulfide bond</keyword>
<proteinExistence type="inferred from homology"/>
<dbReference type="SUPFAM" id="SSF50370">
    <property type="entry name" value="Ricin B-like lectins"/>
    <property type="match status" value="1"/>
</dbReference>
<keyword evidence="8" id="KW-0732">Signal</keyword>
<dbReference type="InterPro" id="IPR045032">
    <property type="entry name" value="PEL"/>
</dbReference>
<dbReference type="OrthoDB" id="9146392at2"/>
<dbReference type="InterPro" id="IPR000772">
    <property type="entry name" value="Ricin_B_lectin"/>
</dbReference>
<dbReference type="InterPro" id="IPR012334">
    <property type="entry name" value="Pectin_lyas_fold"/>
</dbReference>
<dbReference type="AlphaFoldDB" id="A0A1M7YTZ0"/>
<feature type="signal peptide" evidence="8">
    <location>
        <begin position="1"/>
        <end position="31"/>
    </location>
</feature>